<dbReference type="AlphaFoldDB" id="A0AAV5GGY6"/>
<evidence type="ECO:0000256" key="1">
    <source>
        <dbReference type="SAM" id="MobiDB-lite"/>
    </source>
</evidence>
<keyword evidence="4" id="KW-1185">Reference proteome</keyword>
<reference evidence="3 4" key="1">
    <citation type="submission" date="2021-12" db="EMBL/GenBank/DDBJ databases">
        <title>High titer production of polyol ester of fatty acids by Rhodotorula paludigena BS15 towards product separation-free biomass refinery.</title>
        <authorList>
            <person name="Mano J."/>
            <person name="Ono H."/>
            <person name="Tanaka T."/>
            <person name="Naito K."/>
            <person name="Sushida H."/>
            <person name="Ike M."/>
            <person name="Tokuyasu K."/>
            <person name="Kitaoka M."/>
        </authorList>
    </citation>
    <scope>NUCLEOTIDE SEQUENCE [LARGE SCALE GENOMIC DNA]</scope>
    <source>
        <strain evidence="3 4">BS15</strain>
    </source>
</reference>
<feature type="compositionally biased region" description="Polar residues" evidence="1">
    <location>
        <begin position="72"/>
        <end position="85"/>
    </location>
</feature>
<gene>
    <name evidence="3" type="ORF">Rhopal_004858-T1</name>
</gene>
<feature type="compositionally biased region" description="Low complexity" evidence="1">
    <location>
        <begin position="53"/>
        <end position="62"/>
    </location>
</feature>
<sequence>MAQRESDVIDPFRATGGNTVPPGQYDTDLLTAAPRRGPSAGATSFAPGTAGNRSGTGTAVSGSGVGGARSAPQLSTVGRSSSGKSARTPWYLTTAGIAALVIGLLIALGLGVGLGVGLGTRDSGDSKAHAANANADGGAASTVTSMSTLNSVITADPSTSYIPVIVTGNSASVATVVQTIGGSTVTLTAPGGGATSRPVITVSQAAPPTTRTEVVYATTYAETQTVTVTGNGGAVSTVTQVVTVQRTITAQAGAFGARRRQRRTIAAPPLPAET</sequence>
<comment type="caution">
    <text evidence="3">The sequence shown here is derived from an EMBL/GenBank/DDBJ whole genome shotgun (WGS) entry which is preliminary data.</text>
</comment>
<feature type="transmembrane region" description="Helical" evidence="2">
    <location>
        <begin position="90"/>
        <end position="118"/>
    </location>
</feature>
<proteinExistence type="predicted"/>
<organism evidence="3 4">
    <name type="scientific">Rhodotorula paludigena</name>
    <dbReference type="NCBI Taxonomy" id="86838"/>
    <lineage>
        <taxon>Eukaryota</taxon>
        <taxon>Fungi</taxon>
        <taxon>Dikarya</taxon>
        <taxon>Basidiomycota</taxon>
        <taxon>Pucciniomycotina</taxon>
        <taxon>Microbotryomycetes</taxon>
        <taxon>Sporidiobolales</taxon>
        <taxon>Sporidiobolaceae</taxon>
        <taxon>Rhodotorula</taxon>
    </lineage>
</organism>
<evidence type="ECO:0000313" key="4">
    <source>
        <dbReference type="Proteomes" id="UP001342314"/>
    </source>
</evidence>
<accession>A0AAV5GGY6</accession>
<feature type="region of interest" description="Disordered" evidence="1">
    <location>
        <begin position="1"/>
        <end position="86"/>
    </location>
</feature>
<protein>
    <submittedName>
        <fullName evidence="3">Uncharacterized protein</fullName>
    </submittedName>
</protein>
<dbReference type="Proteomes" id="UP001342314">
    <property type="component" value="Unassembled WGS sequence"/>
</dbReference>
<evidence type="ECO:0000256" key="2">
    <source>
        <dbReference type="SAM" id="Phobius"/>
    </source>
</evidence>
<keyword evidence="2" id="KW-0472">Membrane</keyword>
<keyword evidence="2" id="KW-0812">Transmembrane</keyword>
<name>A0AAV5GGY6_9BASI</name>
<dbReference type="EMBL" id="BQKY01000009">
    <property type="protein sequence ID" value="GJN91835.1"/>
    <property type="molecule type" value="Genomic_DNA"/>
</dbReference>
<evidence type="ECO:0000313" key="3">
    <source>
        <dbReference type="EMBL" id="GJN91835.1"/>
    </source>
</evidence>
<keyword evidence="2" id="KW-1133">Transmembrane helix</keyword>